<accession>A0A5Q4BVK3</accession>
<gene>
    <name evidence="2" type="ORF">CSHISOI_05162</name>
</gene>
<name>A0A5Q4BVK3_9PEZI</name>
<reference evidence="2 3" key="1">
    <citation type="journal article" date="2019" name="Sci. Rep.">
        <title>Colletotrichum shisoi sp. nov., an anthracnose pathogen of Perilla frutescens in Japan: molecular phylogenetic, morphological and genomic evidence.</title>
        <authorList>
            <person name="Gan P."/>
            <person name="Tsushima A."/>
            <person name="Hiroyama R."/>
            <person name="Narusaka M."/>
            <person name="Takano Y."/>
            <person name="Narusaka Y."/>
            <person name="Kawaradani M."/>
            <person name="Damm U."/>
            <person name="Shirasu K."/>
        </authorList>
    </citation>
    <scope>NUCLEOTIDE SEQUENCE [LARGE SCALE GENOMIC DNA]</scope>
    <source>
        <strain evidence="2 3">PG-2018a</strain>
    </source>
</reference>
<feature type="chain" id="PRO_5024979242" evidence="1">
    <location>
        <begin position="18"/>
        <end position="380"/>
    </location>
</feature>
<sequence>MVSANFLTLLLATAASAVPLLSEKGLNSTVPDLTTRGLNATERSLNTTKRSLNATVPGLSTRGLNRTVPHLTTRGLNATVPHLITRGMNSTVPHLTTRGPNATERSLNATVPDLTTRGLNTTKRSLNATKRSLNATERSLNATKRNSDRRLAHGEVLLFGKDNAEVIQLDKWHKLVGSKGYLPEPPAWNQSWIDDAKDLAPIPYNESIHGPGPEKHDCAHTFSIVTDKKERFVNWDVQMSPVVIGYGKGIDVTVSKSYSVADTVTVSTGLDLQVIKERLGASLGFSVARTWTTLQGYMIRGTVEDGETGVVISTPWTTRYYGRARQGCVGSMRQTGTWTADVYEEGSYEGVDWVAGAITVCAKKQESIPLSRCHGSGDFK</sequence>
<organism evidence="2 3">
    <name type="scientific">Colletotrichum shisoi</name>
    <dbReference type="NCBI Taxonomy" id="2078593"/>
    <lineage>
        <taxon>Eukaryota</taxon>
        <taxon>Fungi</taxon>
        <taxon>Dikarya</taxon>
        <taxon>Ascomycota</taxon>
        <taxon>Pezizomycotina</taxon>
        <taxon>Sordariomycetes</taxon>
        <taxon>Hypocreomycetidae</taxon>
        <taxon>Glomerellales</taxon>
        <taxon>Glomerellaceae</taxon>
        <taxon>Colletotrichum</taxon>
        <taxon>Colletotrichum destructivum species complex</taxon>
    </lineage>
</organism>
<dbReference type="AlphaFoldDB" id="A0A5Q4BVK3"/>
<evidence type="ECO:0000313" key="2">
    <source>
        <dbReference type="EMBL" id="TQN70374.1"/>
    </source>
</evidence>
<dbReference type="Proteomes" id="UP000326340">
    <property type="component" value="Unassembled WGS sequence"/>
</dbReference>
<keyword evidence="1" id="KW-0732">Signal</keyword>
<dbReference type="EMBL" id="PUHP01000394">
    <property type="protein sequence ID" value="TQN70374.1"/>
    <property type="molecule type" value="Genomic_DNA"/>
</dbReference>
<proteinExistence type="predicted"/>
<keyword evidence="3" id="KW-1185">Reference proteome</keyword>
<evidence type="ECO:0000313" key="3">
    <source>
        <dbReference type="Proteomes" id="UP000326340"/>
    </source>
</evidence>
<dbReference type="OrthoDB" id="4831122at2759"/>
<comment type="caution">
    <text evidence="2">The sequence shown here is derived from an EMBL/GenBank/DDBJ whole genome shotgun (WGS) entry which is preliminary data.</text>
</comment>
<feature type="signal peptide" evidence="1">
    <location>
        <begin position="1"/>
        <end position="17"/>
    </location>
</feature>
<protein>
    <submittedName>
        <fullName evidence="2">Uncharacterized protein</fullName>
    </submittedName>
</protein>
<evidence type="ECO:0000256" key="1">
    <source>
        <dbReference type="SAM" id="SignalP"/>
    </source>
</evidence>